<reference evidence="1 2" key="1">
    <citation type="submission" date="2020-08" db="EMBL/GenBank/DDBJ databases">
        <title>Genomic Encyclopedia of Type Strains, Phase IV (KMG-V): Genome sequencing to study the core and pangenomes of soil and plant-associated prokaryotes.</title>
        <authorList>
            <person name="Whitman W."/>
        </authorList>
    </citation>
    <scope>NUCLEOTIDE SEQUENCE [LARGE SCALE GENOMIC DNA]</scope>
    <source>
        <strain evidence="1 2">SLV-2362</strain>
    </source>
</reference>
<dbReference type="AlphaFoldDB" id="A0A7W4V9K1"/>
<name>A0A7W4V9K1_9BURK</name>
<evidence type="ECO:0000313" key="2">
    <source>
        <dbReference type="Proteomes" id="UP000578036"/>
    </source>
</evidence>
<organism evidence="1 2">
    <name type="scientific">Cupriavidus alkaliphilus</name>
    <dbReference type="NCBI Taxonomy" id="942866"/>
    <lineage>
        <taxon>Bacteria</taxon>
        <taxon>Pseudomonadati</taxon>
        <taxon>Pseudomonadota</taxon>
        <taxon>Betaproteobacteria</taxon>
        <taxon>Burkholderiales</taxon>
        <taxon>Burkholderiaceae</taxon>
        <taxon>Cupriavidus</taxon>
    </lineage>
</organism>
<proteinExistence type="predicted"/>
<dbReference type="RefSeq" id="WP_183299218.1">
    <property type="nucleotide sequence ID" value="NZ_JACHWF010000002.1"/>
</dbReference>
<gene>
    <name evidence="1" type="ORF">FHX61_002229</name>
</gene>
<dbReference type="Proteomes" id="UP000578036">
    <property type="component" value="Unassembled WGS sequence"/>
</dbReference>
<accession>A0A7W4V9K1</accession>
<evidence type="ECO:0000313" key="1">
    <source>
        <dbReference type="EMBL" id="MBB3007581.1"/>
    </source>
</evidence>
<protein>
    <submittedName>
        <fullName evidence="1">Uncharacterized protein</fullName>
    </submittedName>
</protein>
<comment type="caution">
    <text evidence="1">The sequence shown here is derived from an EMBL/GenBank/DDBJ whole genome shotgun (WGS) entry which is preliminary data.</text>
</comment>
<dbReference type="EMBL" id="JACHWF010000002">
    <property type="protein sequence ID" value="MBB3007581.1"/>
    <property type="molecule type" value="Genomic_DNA"/>
</dbReference>
<sequence length="105" mass="11522">MFVLLTSRPGQFRTEPTDGLTAVEAYDYVFYGKATARFVIAELAAETRVRIREETPPGIVNLVSTRFLDKYATLEAARDALHQLASFGSMDIALVPAPVTVDGRS</sequence>
<keyword evidence="2" id="KW-1185">Reference proteome</keyword>